<dbReference type="GO" id="GO:0046872">
    <property type="term" value="F:metal ion binding"/>
    <property type="evidence" value="ECO:0007669"/>
    <property type="project" value="UniProtKB-KW"/>
</dbReference>
<reference evidence="16 17" key="2">
    <citation type="submission" date="2023-10" db="EMBL/GenBank/DDBJ databases">
        <authorList>
            <person name="Choi B."/>
        </authorList>
    </citation>
    <scope>NUCLEOTIDE SEQUENCE [LARGE SCALE GENOMIC DNA]</scope>
    <source>
        <strain evidence="16 17">UMB0023</strain>
    </source>
</reference>
<keyword evidence="8" id="KW-0479">Metal-binding</keyword>
<evidence type="ECO:0000313" key="16">
    <source>
        <dbReference type="EMBL" id="WOS98804.1"/>
    </source>
</evidence>
<evidence type="ECO:0000256" key="3">
    <source>
        <dbReference type="ARBA" id="ARBA00004742"/>
    </source>
</evidence>
<evidence type="ECO:0000256" key="11">
    <source>
        <dbReference type="ARBA" id="ARBA00022840"/>
    </source>
</evidence>
<dbReference type="PANTHER" id="PTHR43030">
    <property type="entry name" value="PHOSPHOENOLPYRUVATE SYNTHASE"/>
    <property type="match status" value="1"/>
</dbReference>
<comment type="function">
    <text evidence="2">Catalyzes the phosphorylation of pyruvate to phosphoenolpyruvate.</text>
</comment>
<evidence type="ECO:0000313" key="17">
    <source>
        <dbReference type="Proteomes" id="UP000234781"/>
    </source>
</evidence>
<dbReference type="Gene3D" id="3.30.1490.20">
    <property type="entry name" value="ATP-grasp fold, A domain"/>
    <property type="match status" value="1"/>
</dbReference>
<dbReference type="PROSITE" id="PS51257">
    <property type="entry name" value="PROKAR_LIPOPROTEIN"/>
    <property type="match status" value="1"/>
</dbReference>
<evidence type="ECO:0000256" key="12">
    <source>
        <dbReference type="ARBA" id="ARBA00022842"/>
    </source>
</evidence>
<evidence type="ECO:0000256" key="2">
    <source>
        <dbReference type="ARBA" id="ARBA00002988"/>
    </source>
</evidence>
<organism evidence="16 17">
    <name type="scientific">Neisseria perflava</name>
    <dbReference type="NCBI Taxonomy" id="33053"/>
    <lineage>
        <taxon>Bacteria</taxon>
        <taxon>Pseudomonadati</taxon>
        <taxon>Pseudomonadota</taxon>
        <taxon>Betaproteobacteria</taxon>
        <taxon>Neisseriales</taxon>
        <taxon>Neisseriaceae</taxon>
        <taxon>Neisseria</taxon>
    </lineage>
</organism>
<evidence type="ECO:0000256" key="1">
    <source>
        <dbReference type="ARBA" id="ARBA00001946"/>
    </source>
</evidence>
<keyword evidence="12" id="KW-0460">Magnesium</keyword>
<dbReference type="Gene3D" id="3.30.470.20">
    <property type="entry name" value="ATP-grasp fold, B domain"/>
    <property type="match status" value="1"/>
</dbReference>
<keyword evidence="10" id="KW-0418">Kinase</keyword>
<comment type="pathway">
    <text evidence="3">Carbohydrate biosynthesis; gluconeogenesis.</text>
</comment>
<evidence type="ECO:0000256" key="10">
    <source>
        <dbReference type="ARBA" id="ARBA00022777"/>
    </source>
</evidence>
<dbReference type="RefSeq" id="WP_101755432.1">
    <property type="nucleotide sequence ID" value="NZ_CP136962.1"/>
</dbReference>
<dbReference type="PANTHER" id="PTHR43030:SF1">
    <property type="entry name" value="PHOSPHOENOLPYRUVATE SYNTHASE"/>
    <property type="match status" value="1"/>
</dbReference>
<evidence type="ECO:0000256" key="9">
    <source>
        <dbReference type="ARBA" id="ARBA00022741"/>
    </source>
</evidence>
<dbReference type="GO" id="GO:0008986">
    <property type="term" value="F:pyruvate, water dikinase activity"/>
    <property type="evidence" value="ECO:0007669"/>
    <property type="project" value="UniProtKB-EC"/>
</dbReference>
<keyword evidence="17" id="KW-1185">Reference proteome</keyword>
<dbReference type="Pfam" id="PF01326">
    <property type="entry name" value="PPDK_N"/>
    <property type="match status" value="1"/>
</dbReference>
<comment type="similarity">
    <text evidence="4">Belongs to the PEP-utilizing enzyme family.</text>
</comment>
<evidence type="ECO:0000256" key="6">
    <source>
        <dbReference type="ARBA" id="ARBA00021623"/>
    </source>
</evidence>
<dbReference type="InterPro" id="IPR002192">
    <property type="entry name" value="PPDK_AMP/ATP-bd"/>
</dbReference>
<evidence type="ECO:0000256" key="4">
    <source>
        <dbReference type="ARBA" id="ARBA00007837"/>
    </source>
</evidence>
<evidence type="ECO:0000256" key="8">
    <source>
        <dbReference type="ARBA" id="ARBA00022723"/>
    </source>
</evidence>
<dbReference type="EC" id="2.7.9.2" evidence="5"/>
<accession>A0A9X7I5N2</accession>
<keyword evidence="11" id="KW-0067">ATP-binding</keyword>
<gene>
    <name evidence="16" type="ORF">CYJ98_003870</name>
</gene>
<dbReference type="InterPro" id="IPR006319">
    <property type="entry name" value="PEP_synth"/>
</dbReference>
<evidence type="ECO:0000256" key="5">
    <source>
        <dbReference type="ARBA" id="ARBA00011996"/>
    </source>
</evidence>
<reference evidence="17" key="1">
    <citation type="submission" date="2017-12" db="EMBL/GenBank/DDBJ databases">
        <title>Phylogenetic diversity of female urinary microbiome.</title>
        <authorList>
            <person name="Thomas-White K."/>
            <person name="Wolfe A.J."/>
        </authorList>
    </citation>
    <scope>NUCLEOTIDE SEQUENCE [LARGE SCALE GENOMIC DNA]</scope>
    <source>
        <strain evidence="17">UMB0023</strain>
    </source>
</reference>
<protein>
    <recommendedName>
        <fullName evidence="6">Phosphoenolpyruvate synthase</fullName>
        <ecNumber evidence="5">2.7.9.2</ecNumber>
    </recommendedName>
    <alternativeName>
        <fullName evidence="13">Pyruvate, water dikinase</fullName>
    </alternativeName>
</protein>
<dbReference type="Gene3D" id="3.50.30.10">
    <property type="entry name" value="Phosphohistidine domain"/>
    <property type="match status" value="1"/>
</dbReference>
<sequence>MKPAFCLPILLLLSACRPEAETADTAAPTARKPSYYESEKRQTVATPVKTQIPALSAIKSQADFDLLSRIYEQGSEYEIPHILFLIDREDDNRTDYINTPKFRLHEHYLATISKPMLSKTELNQQYRSPNRRYLFGTISWQNSTQEYVYEFWEGDKITPELLKLAAGRLKDSFYAPLRYKTNSLWQETVAEQSKVPFITQESLIKNFPYLPLNQGKAIGTLRVIAKEDDLYNVGADDIIILKEVPLELPPVAGIISEKPSTALSHVNVLARGWGIPNIYLKDAEKILAPYIGRRIEFEATAKQYRIIQTNRNTTSKSFSDGLTLPQPDVSDYSLRALANLHRDDSRYCGSKAANLGHILAHIEGSNVPDGFCIPFAYYQAMMDRLGINATTLAHIETQSDGDNRKRRTALLTLQKKITDAEIPSEWKHRWAEQWRSQLNSKGVFVRSSSNSEDLPNFSGAGLYTTVPNVTDENALAEAVKQSWASVFNYSAYEARRIAGLPHDSVKMSVFVQQSINADLSGVLVTINPYDIAQKNSAYIAAKHGLGIRVVEGKRVAEQVVYNRRNDSVQRLSSSNETTALQLDKNGGVREIPVTNGNVMNQEQIRCLDQTGQQIKQLFANGEQDIEWAFDNGKLVILQARPYLNGTR</sequence>
<evidence type="ECO:0000256" key="7">
    <source>
        <dbReference type="ARBA" id="ARBA00022679"/>
    </source>
</evidence>
<comment type="catalytic activity">
    <reaction evidence="14">
        <text>pyruvate + ATP + H2O = phosphoenolpyruvate + AMP + phosphate + 2 H(+)</text>
        <dbReference type="Rhea" id="RHEA:11364"/>
        <dbReference type="ChEBI" id="CHEBI:15361"/>
        <dbReference type="ChEBI" id="CHEBI:15377"/>
        <dbReference type="ChEBI" id="CHEBI:15378"/>
        <dbReference type="ChEBI" id="CHEBI:30616"/>
        <dbReference type="ChEBI" id="CHEBI:43474"/>
        <dbReference type="ChEBI" id="CHEBI:58702"/>
        <dbReference type="ChEBI" id="CHEBI:456215"/>
        <dbReference type="EC" id="2.7.9.2"/>
    </reaction>
</comment>
<dbReference type="AlphaFoldDB" id="A0A9X7I5N2"/>
<dbReference type="Proteomes" id="UP000234781">
    <property type="component" value="Chromosome"/>
</dbReference>
<dbReference type="InterPro" id="IPR013815">
    <property type="entry name" value="ATP_grasp_subdomain_1"/>
</dbReference>
<dbReference type="SUPFAM" id="SSF56059">
    <property type="entry name" value="Glutathione synthetase ATP-binding domain-like"/>
    <property type="match status" value="1"/>
</dbReference>
<keyword evidence="7" id="KW-0808">Transferase</keyword>
<evidence type="ECO:0000256" key="13">
    <source>
        <dbReference type="ARBA" id="ARBA00033470"/>
    </source>
</evidence>
<evidence type="ECO:0000259" key="15">
    <source>
        <dbReference type="Pfam" id="PF01326"/>
    </source>
</evidence>
<evidence type="ECO:0000256" key="14">
    <source>
        <dbReference type="ARBA" id="ARBA00047700"/>
    </source>
</evidence>
<dbReference type="EMBL" id="CP136962">
    <property type="protein sequence ID" value="WOS98804.1"/>
    <property type="molecule type" value="Genomic_DNA"/>
</dbReference>
<comment type="cofactor">
    <cofactor evidence="1">
        <name>Mg(2+)</name>
        <dbReference type="ChEBI" id="CHEBI:18420"/>
    </cofactor>
</comment>
<name>A0A9X7I5N2_NEIPE</name>
<feature type="domain" description="Pyruvate phosphate dikinase AMP/ATP-binding" evidence="15">
    <location>
        <begin position="348"/>
        <end position="641"/>
    </location>
</feature>
<proteinExistence type="inferred from homology"/>
<dbReference type="GO" id="GO:0005524">
    <property type="term" value="F:ATP binding"/>
    <property type="evidence" value="ECO:0007669"/>
    <property type="project" value="UniProtKB-KW"/>
</dbReference>
<keyword evidence="9" id="KW-0547">Nucleotide-binding</keyword>